<feature type="transmembrane region" description="Helical" evidence="14">
    <location>
        <begin position="367"/>
        <end position="386"/>
    </location>
</feature>
<comment type="domain">
    <text evidence="11">The C-terminus contains a calmodulin-binding domain, which binds calmodulin in a calcium-dependent fashion.</text>
</comment>
<feature type="transmembrane region" description="Helical" evidence="14">
    <location>
        <begin position="238"/>
        <end position="257"/>
    </location>
</feature>
<protein>
    <recommendedName>
        <fullName evidence="11 12">Multifunctional fusion protein</fullName>
    </recommendedName>
    <domain>
        <recommendedName>
            <fullName evidence="11">MLO-like protein</fullName>
        </recommendedName>
    </domain>
    <domain>
        <recommendedName>
            <fullName evidence="12">Dirigent protein</fullName>
        </recommendedName>
    </domain>
</protein>
<feature type="transmembrane region" description="Helical" evidence="14">
    <location>
        <begin position="263"/>
        <end position="281"/>
    </location>
</feature>
<feature type="region of interest" description="Disordered" evidence="13">
    <location>
        <begin position="496"/>
        <end position="536"/>
    </location>
</feature>
<dbReference type="Pfam" id="PF03094">
    <property type="entry name" value="Mlo"/>
    <property type="match status" value="1"/>
</dbReference>
<comment type="similarity">
    <text evidence="2 11">Belongs to the MLO family.</text>
</comment>
<keyword evidence="11" id="KW-0112">Calmodulin-binding</keyword>
<keyword evidence="7 11" id="KW-0611">Plant defense</keyword>
<dbReference type="InterPro" id="IPR004265">
    <property type="entry name" value="Dirigent"/>
</dbReference>
<dbReference type="InterPro" id="IPR044859">
    <property type="entry name" value="Allene_oxi_cyc_Dirigent"/>
</dbReference>
<keyword evidence="6 11" id="KW-0812">Transmembrane</keyword>
<dbReference type="InParanoid" id="A0A7J7DW07"/>
<dbReference type="GO" id="GO:0006952">
    <property type="term" value="P:defense response"/>
    <property type="evidence" value="ECO:0007669"/>
    <property type="project" value="UniProtKB-KW"/>
</dbReference>
<dbReference type="Proteomes" id="UP000593562">
    <property type="component" value="Unassembled WGS sequence"/>
</dbReference>
<evidence type="ECO:0000256" key="11">
    <source>
        <dbReference type="RuleBase" id="RU280816"/>
    </source>
</evidence>
<feature type="transmembrane region" description="Helical" evidence="14">
    <location>
        <begin position="323"/>
        <end position="346"/>
    </location>
</feature>
<keyword evidence="12" id="KW-0052">Apoplast</keyword>
<evidence type="ECO:0000313" key="16">
    <source>
        <dbReference type="Proteomes" id="UP000593562"/>
    </source>
</evidence>
<comment type="function">
    <text evidence="11">May be involved in modulation of pathogen defense and leaf cell death.</text>
</comment>
<dbReference type="AlphaFoldDB" id="A0A7J7DW07"/>
<feature type="transmembrane region" description="Helical" evidence="14">
    <location>
        <begin position="293"/>
        <end position="311"/>
    </location>
</feature>
<reference evidence="15 16" key="1">
    <citation type="journal article" date="2020" name="Nat. Commun.">
        <title>Genome of Tripterygium wilfordii and identification of cytochrome P450 involved in triptolide biosynthesis.</title>
        <authorList>
            <person name="Tu L."/>
            <person name="Su P."/>
            <person name="Zhang Z."/>
            <person name="Gao L."/>
            <person name="Wang J."/>
            <person name="Hu T."/>
            <person name="Zhou J."/>
            <person name="Zhang Y."/>
            <person name="Zhao Y."/>
            <person name="Liu Y."/>
            <person name="Song Y."/>
            <person name="Tong Y."/>
            <person name="Lu Y."/>
            <person name="Yang J."/>
            <person name="Xu C."/>
            <person name="Jia M."/>
            <person name="Peters R.J."/>
            <person name="Huang L."/>
            <person name="Gao W."/>
        </authorList>
    </citation>
    <scope>NUCLEOTIDE SEQUENCE [LARGE SCALE GENOMIC DNA]</scope>
    <source>
        <strain evidence="16">cv. XIE 37</strain>
        <tissue evidence="15">Leaf</tissue>
    </source>
</reference>
<keyword evidence="5 12" id="KW-0964">Secreted</keyword>
<sequence length="589" mass="67614">MVMIDNPLTVGPDVKSKLVGMAQGIYASASQHETGLLMMLNFVFMEGKYNGSTLSMLGRNTVLSAVREMPILGGSGSLLKEVSGSTNNRSLAEIINLIAGKVPFMSSDGIHQLHILIFVLAVFHVLYCILTMALGQAKMKSWNRWEKETRTLEYRFSHDNERLRLARETTFGRRHLSFWTNSPFLIWIVCFFRQFVRSVPKVDYLTLRHGFIMAHLGPQSSTQFDFQKYINRALEEDFKVVVGIRPPIWFMAVLFLLFNNHGWYSYLWLSFLPLIIILLVGTKLQVIIATMGLRILGRAGIVMGVPVVQPGDDLFWFNRPHLLLYLINFIHFQNSFQLAFFIWSWYEFGIKSCFHKHLMDIIIRISIGVFIQILCGYATLPLYALVTQMGSTMKPTIFSKRIAVALRNWYHRAKKDIKQSNGSVTQMSIRSTTPSHHMSPVHQLHRSRSEVSIIQTSHRRSNVEVEIWETNSPSPSHPHISGDGSLSVHQLRRYKSEVDSMQTSPRRSNVDMEDWETNSPSPSHPNISGDGSSSTLHHHLRQMEQDYAEDEDEVRDYNEADLDNLVPQHKIDIASSQEYFSFHKRHETI</sequence>
<feature type="compositionally biased region" description="Polar residues" evidence="13">
    <location>
        <begin position="517"/>
        <end position="535"/>
    </location>
</feature>
<evidence type="ECO:0000256" key="7">
    <source>
        <dbReference type="ARBA" id="ARBA00022821"/>
    </source>
</evidence>
<evidence type="ECO:0000256" key="10">
    <source>
        <dbReference type="ARBA" id="ARBA00023265"/>
    </source>
</evidence>
<accession>A0A7J7DW07</accession>
<evidence type="ECO:0000256" key="9">
    <source>
        <dbReference type="ARBA" id="ARBA00023136"/>
    </source>
</evidence>
<dbReference type="GO" id="GO:0016020">
    <property type="term" value="C:membrane"/>
    <property type="evidence" value="ECO:0007669"/>
    <property type="project" value="UniProtKB-SubCell"/>
</dbReference>
<dbReference type="PANTHER" id="PTHR31942">
    <property type="entry name" value="MLO-LIKE PROTEIN 1"/>
    <property type="match status" value="1"/>
</dbReference>
<evidence type="ECO:0000256" key="3">
    <source>
        <dbReference type="ARBA" id="ARBA00010746"/>
    </source>
</evidence>
<evidence type="ECO:0000256" key="5">
    <source>
        <dbReference type="ARBA" id="ARBA00022525"/>
    </source>
</evidence>
<dbReference type="InterPro" id="IPR004326">
    <property type="entry name" value="Mlo"/>
</dbReference>
<evidence type="ECO:0000313" key="15">
    <source>
        <dbReference type="EMBL" id="KAF5750552.1"/>
    </source>
</evidence>
<keyword evidence="9 11" id="KW-0472">Membrane</keyword>
<keyword evidence="8 11" id="KW-1133">Transmembrane helix</keyword>
<evidence type="ECO:0000256" key="1">
    <source>
        <dbReference type="ARBA" id="ARBA00004141"/>
    </source>
</evidence>
<keyword evidence="10 11" id="KW-0568">Pathogenesis-related protein</keyword>
<feature type="compositionally biased region" description="Polar residues" evidence="13">
    <location>
        <begin position="421"/>
        <end position="436"/>
    </location>
</feature>
<dbReference type="Pfam" id="PF03018">
    <property type="entry name" value="Dirigent"/>
    <property type="match status" value="1"/>
</dbReference>
<dbReference type="EMBL" id="JAAARO010000003">
    <property type="protein sequence ID" value="KAF5750552.1"/>
    <property type="molecule type" value="Genomic_DNA"/>
</dbReference>
<comment type="similarity">
    <text evidence="3 12">Belongs to the plant dirigent protein family.</text>
</comment>
<comment type="function">
    <text evidence="12">Dirigent proteins impart stereoselectivity on the phenoxy radical-coupling reaction, yielding optically active lignans from two molecules of coniferyl alcohol in the biosynthesis of lignans, flavonolignans, and alkaloids and thus plays a central role in plant secondary metabolism.</text>
</comment>
<comment type="caution">
    <text evidence="15">The sequence shown here is derived from an EMBL/GenBank/DDBJ whole genome shotgun (WGS) entry which is preliminary data.</text>
</comment>
<dbReference type="GO" id="GO:0005516">
    <property type="term" value="F:calmodulin binding"/>
    <property type="evidence" value="ECO:0007669"/>
    <property type="project" value="UniProtKB-KW"/>
</dbReference>
<gene>
    <name evidence="11" type="primary">MLO</name>
    <name evidence="15" type="ORF">HS088_TW03G00890</name>
</gene>
<feature type="transmembrane region" description="Helical" evidence="14">
    <location>
        <begin position="113"/>
        <end position="134"/>
    </location>
</feature>
<feature type="region of interest" description="Disordered" evidence="13">
    <location>
        <begin position="421"/>
        <end position="451"/>
    </location>
</feature>
<keyword evidence="16" id="KW-1185">Reference proteome</keyword>
<comment type="subcellular location">
    <subcellularLocation>
        <location evidence="1 11">Membrane</location>
        <topology evidence="1 11">Multi-pass membrane protein</topology>
    </subcellularLocation>
    <subcellularLocation>
        <location evidence="12">Secreted</location>
        <location evidence="12">Extracellular space</location>
        <location evidence="12">Apoplast</location>
    </subcellularLocation>
</comment>
<dbReference type="GO" id="GO:0009699">
    <property type="term" value="P:phenylpropanoid biosynthetic process"/>
    <property type="evidence" value="ECO:0007669"/>
    <property type="project" value="UniProtKB-ARBA"/>
</dbReference>
<dbReference type="GO" id="GO:0048046">
    <property type="term" value="C:apoplast"/>
    <property type="evidence" value="ECO:0007669"/>
    <property type="project" value="UniProtKB-SubCell"/>
</dbReference>
<dbReference type="Gene3D" id="2.40.480.10">
    <property type="entry name" value="Allene oxide cyclase-like"/>
    <property type="match status" value="1"/>
</dbReference>
<evidence type="ECO:0000256" key="6">
    <source>
        <dbReference type="ARBA" id="ARBA00022692"/>
    </source>
</evidence>
<evidence type="ECO:0000256" key="14">
    <source>
        <dbReference type="SAM" id="Phobius"/>
    </source>
</evidence>
<evidence type="ECO:0000256" key="12">
    <source>
        <dbReference type="RuleBase" id="RU363099"/>
    </source>
</evidence>
<proteinExistence type="inferred from homology"/>
<dbReference type="PANTHER" id="PTHR31942:SF34">
    <property type="entry name" value="MLO-LIKE PROTEIN"/>
    <property type="match status" value="1"/>
</dbReference>
<evidence type="ECO:0000256" key="8">
    <source>
        <dbReference type="ARBA" id="ARBA00022989"/>
    </source>
</evidence>
<name>A0A7J7DW07_TRIWF</name>
<evidence type="ECO:0000256" key="13">
    <source>
        <dbReference type="SAM" id="MobiDB-lite"/>
    </source>
</evidence>
<evidence type="ECO:0000256" key="4">
    <source>
        <dbReference type="ARBA" id="ARBA00011738"/>
    </source>
</evidence>
<comment type="subunit">
    <text evidence="4 12">Homodimer.</text>
</comment>
<organism evidence="15 16">
    <name type="scientific">Tripterygium wilfordii</name>
    <name type="common">Thunder God vine</name>
    <dbReference type="NCBI Taxonomy" id="458696"/>
    <lineage>
        <taxon>Eukaryota</taxon>
        <taxon>Viridiplantae</taxon>
        <taxon>Streptophyta</taxon>
        <taxon>Embryophyta</taxon>
        <taxon>Tracheophyta</taxon>
        <taxon>Spermatophyta</taxon>
        <taxon>Magnoliopsida</taxon>
        <taxon>eudicotyledons</taxon>
        <taxon>Gunneridae</taxon>
        <taxon>Pentapetalae</taxon>
        <taxon>rosids</taxon>
        <taxon>fabids</taxon>
        <taxon>Celastrales</taxon>
        <taxon>Celastraceae</taxon>
        <taxon>Tripterygium</taxon>
    </lineage>
</organism>
<evidence type="ECO:0000256" key="2">
    <source>
        <dbReference type="ARBA" id="ARBA00006574"/>
    </source>
</evidence>